<evidence type="ECO:0000256" key="3">
    <source>
        <dbReference type="ARBA" id="ARBA00022475"/>
    </source>
</evidence>
<evidence type="ECO:0000256" key="6">
    <source>
        <dbReference type="ARBA" id="ARBA00022989"/>
    </source>
</evidence>
<name>A0A6S7HYZ0_PARCT</name>
<gene>
    <name evidence="9" type="ORF">PACLA_8A057928</name>
</gene>
<proteinExistence type="inferred from homology"/>
<dbReference type="PANTHER" id="PTHR48021:SF1">
    <property type="entry name" value="GH07001P-RELATED"/>
    <property type="match status" value="1"/>
</dbReference>
<dbReference type="EMBL" id="CACRXK020006205">
    <property type="protein sequence ID" value="CAB4008710.1"/>
    <property type="molecule type" value="Genomic_DNA"/>
</dbReference>
<dbReference type="GO" id="GO:0022857">
    <property type="term" value="F:transmembrane transporter activity"/>
    <property type="evidence" value="ECO:0007669"/>
    <property type="project" value="InterPro"/>
</dbReference>
<dbReference type="InterPro" id="IPR036259">
    <property type="entry name" value="MFS_trans_sf"/>
</dbReference>
<evidence type="ECO:0000256" key="4">
    <source>
        <dbReference type="ARBA" id="ARBA00022597"/>
    </source>
</evidence>
<evidence type="ECO:0000256" key="7">
    <source>
        <dbReference type="ARBA" id="ARBA00023136"/>
    </source>
</evidence>
<dbReference type="OrthoDB" id="6612291at2759"/>
<dbReference type="PRINTS" id="PR00171">
    <property type="entry name" value="SUGRTRNSPORT"/>
</dbReference>
<dbReference type="GO" id="GO:0005886">
    <property type="term" value="C:plasma membrane"/>
    <property type="evidence" value="ECO:0007669"/>
    <property type="project" value="UniProtKB-SubCell"/>
</dbReference>
<dbReference type="Pfam" id="PF00083">
    <property type="entry name" value="Sugar_tr"/>
    <property type="match status" value="1"/>
</dbReference>
<dbReference type="SUPFAM" id="SSF103473">
    <property type="entry name" value="MFS general substrate transporter"/>
    <property type="match status" value="1"/>
</dbReference>
<keyword evidence="6" id="KW-1133">Transmembrane helix</keyword>
<evidence type="ECO:0000256" key="5">
    <source>
        <dbReference type="ARBA" id="ARBA00022692"/>
    </source>
</evidence>
<keyword evidence="5" id="KW-0812">Transmembrane</keyword>
<accession>A0A6S7HYZ0</accession>
<dbReference type="PROSITE" id="PS50850">
    <property type="entry name" value="MFS"/>
    <property type="match status" value="1"/>
</dbReference>
<dbReference type="NCBIfam" id="TIGR00879">
    <property type="entry name" value="SP"/>
    <property type="match status" value="1"/>
</dbReference>
<dbReference type="InterPro" id="IPR003663">
    <property type="entry name" value="Sugar/inositol_transpt"/>
</dbReference>
<keyword evidence="2 8" id="KW-0813">Transport</keyword>
<evidence type="ECO:0000256" key="1">
    <source>
        <dbReference type="ARBA" id="ARBA00004651"/>
    </source>
</evidence>
<dbReference type="InterPro" id="IPR050549">
    <property type="entry name" value="MFS_Trehalose_Transporter"/>
</dbReference>
<keyword evidence="3" id="KW-1003">Cell membrane</keyword>
<keyword evidence="10" id="KW-1185">Reference proteome</keyword>
<dbReference type="FunFam" id="1.20.1250.20:FF:000218">
    <property type="entry name" value="facilitated trehalose transporter Tret1"/>
    <property type="match status" value="1"/>
</dbReference>
<evidence type="ECO:0000313" key="9">
    <source>
        <dbReference type="EMBL" id="CAB4008710.1"/>
    </source>
</evidence>
<comment type="caution">
    <text evidence="9">The sequence shown here is derived from an EMBL/GenBank/DDBJ whole genome shotgun (WGS) entry which is preliminary data.</text>
</comment>
<evidence type="ECO:0000313" key="10">
    <source>
        <dbReference type="Proteomes" id="UP001152795"/>
    </source>
</evidence>
<evidence type="ECO:0000256" key="8">
    <source>
        <dbReference type="RuleBase" id="RU003346"/>
    </source>
</evidence>
<dbReference type="AlphaFoldDB" id="A0A6S7HYZ0"/>
<dbReference type="InterPro" id="IPR005828">
    <property type="entry name" value="MFS_sugar_transport-like"/>
</dbReference>
<sequence length="412" mass="45418">MLSTTAESIIQSGEYREYTPVERPPEDGGGLTRPVLCASLTACLGAVSFGYVIAYPSPVQNDLKHKLNWSDEQVTWFNLYIAEISPAKYRGTLGSANQLGVTVGALLSFSLGAGLNWHWLAIAGAVPSTVMAILMFGFPETPRWLIKNGRISEACQVLVFLRKTSYGECEDECREIQSTLETDEPILLREFMKPTIYRPFIISIMMMLFQQFSGINAVINYASQMLRDAGISDANVAEITIAIVQVVGTGISCLIVDKLGRRKLLMFPTALMCISMAVLGASRYFDGFPSGITLLSLCCFIVGFSLGMGPIPWLLMSEVFPTKVRGVASGIATQVNWLGVFIIIKFYVNMENAMHPYGLYWFYAAVCLISVIYVFIFLPETKGKTLEEVEELFATHHDLRGTDSLGYGGIDS</sequence>
<keyword evidence="7" id="KW-0472">Membrane</keyword>
<dbReference type="PANTHER" id="PTHR48021">
    <property type="match status" value="1"/>
</dbReference>
<dbReference type="Proteomes" id="UP001152795">
    <property type="component" value="Unassembled WGS sequence"/>
</dbReference>
<comment type="subcellular location">
    <subcellularLocation>
        <location evidence="1">Cell membrane</location>
        <topology evidence="1">Multi-pass membrane protein</topology>
    </subcellularLocation>
</comment>
<keyword evidence="4 9" id="KW-0762">Sugar transport</keyword>
<dbReference type="InterPro" id="IPR020846">
    <property type="entry name" value="MFS_dom"/>
</dbReference>
<organism evidence="9 10">
    <name type="scientific">Paramuricea clavata</name>
    <name type="common">Red gorgonian</name>
    <name type="synonym">Violescent sea-whip</name>
    <dbReference type="NCBI Taxonomy" id="317549"/>
    <lineage>
        <taxon>Eukaryota</taxon>
        <taxon>Metazoa</taxon>
        <taxon>Cnidaria</taxon>
        <taxon>Anthozoa</taxon>
        <taxon>Octocorallia</taxon>
        <taxon>Malacalcyonacea</taxon>
        <taxon>Plexauridae</taxon>
        <taxon>Paramuricea</taxon>
    </lineage>
</organism>
<dbReference type="Gene3D" id="1.20.1250.20">
    <property type="entry name" value="MFS general substrate transporter like domains"/>
    <property type="match status" value="1"/>
</dbReference>
<evidence type="ECO:0000256" key="2">
    <source>
        <dbReference type="ARBA" id="ARBA00022448"/>
    </source>
</evidence>
<reference evidence="9" key="1">
    <citation type="submission" date="2020-04" db="EMBL/GenBank/DDBJ databases">
        <authorList>
            <person name="Alioto T."/>
            <person name="Alioto T."/>
            <person name="Gomez Garrido J."/>
        </authorList>
    </citation>
    <scope>NUCLEOTIDE SEQUENCE</scope>
    <source>
        <strain evidence="9">A484AB</strain>
    </source>
</reference>
<protein>
    <submittedName>
        <fullName evidence="9">Solute carrier family 2, facilitated glucose transporter member 8-like</fullName>
    </submittedName>
</protein>
<comment type="similarity">
    <text evidence="8">Belongs to the major facilitator superfamily. Sugar transporter (TC 2.A.1.1) family.</text>
</comment>